<keyword evidence="3" id="KW-1185">Reference proteome</keyword>
<dbReference type="EMBL" id="NARP01000016">
    <property type="protein sequence ID" value="OTP99520.1"/>
    <property type="molecule type" value="Genomic_DNA"/>
</dbReference>
<dbReference type="OrthoDB" id="8456706at2"/>
<reference evidence="3 4" key="1">
    <citation type="submission" date="2017-03" db="EMBL/GenBank/DDBJ databases">
        <title>Comparative genomics of honeybee gut symbionts reveal geographically distinct and subgroup specific antibiotic resistance.</title>
        <authorList>
            <person name="Ludvigsen J."/>
            <person name="Porcellato D."/>
            <person name="Labee-Lund T.M."/>
            <person name="Amdam G.V."/>
            <person name="Rudi K."/>
        </authorList>
    </citation>
    <scope>NUCLEOTIDE SEQUENCE [LARGE SCALE GENOMIC DNA]</scope>
    <source>
        <strain evidence="1 4">A-7-12</strain>
        <strain evidence="2 3">A-9-12</strain>
    </source>
</reference>
<dbReference type="Proteomes" id="UP000194977">
    <property type="component" value="Unassembled WGS sequence"/>
</dbReference>
<protein>
    <submittedName>
        <fullName evidence="1">Uncharacterized protein</fullName>
    </submittedName>
</protein>
<evidence type="ECO:0000313" key="2">
    <source>
        <dbReference type="EMBL" id="OTQ11391.1"/>
    </source>
</evidence>
<evidence type="ECO:0000313" key="4">
    <source>
        <dbReference type="Proteomes" id="UP000194977"/>
    </source>
</evidence>
<name>A0A242NHI9_9GAMM</name>
<gene>
    <name evidence="2" type="ORF">B6C91_02535</name>
    <name evidence="1" type="ORF">B6D08_07510</name>
</gene>
<dbReference type="RefSeq" id="WP_086272175.1">
    <property type="nucleotide sequence ID" value="NZ_CAMLEZ010000028.1"/>
</dbReference>
<sequence length="238" mass="27477">MKTWQRVLACFLGGCLIVGAFWFFTQTSLSDGDNQIEKEKKALISEFNSNKENIFSQINQLITEEKYDEAISLASKYQVTEDQALLKLKDQAQAELTKVNTQKQITDLSNELNTTPESELQKRFDLYSKLLELVPDNTEYKTKYAELKPIVERQQMISSQFTDENGVHRKLEKFIKFKLKDVSTYKHLETKYVENDDDTLTITITFKGKKDGSNKITKNTVKAIVDLNGNPIRIISWK</sequence>
<organism evidence="1 4">
    <name type="scientific">Gilliamella apicola</name>
    <dbReference type="NCBI Taxonomy" id="1196095"/>
    <lineage>
        <taxon>Bacteria</taxon>
        <taxon>Pseudomonadati</taxon>
        <taxon>Pseudomonadota</taxon>
        <taxon>Gammaproteobacteria</taxon>
        <taxon>Orbales</taxon>
        <taxon>Orbaceae</taxon>
        <taxon>Gilliamella</taxon>
    </lineage>
</organism>
<proteinExistence type="predicted"/>
<dbReference type="Proteomes" id="UP000194800">
    <property type="component" value="Unassembled WGS sequence"/>
</dbReference>
<accession>A0A242NHI9</accession>
<dbReference type="EMBL" id="NART01000006">
    <property type="protein sequence ID" value="OTQ11391.1"/>
    <property type="molecule type" value="Genomic_DNA"/>
</dbReference>
<dbReference type="AlphaFoldDB" id="A0A242NHI9"/>
<comment type="caution">
    <text evidence="1">The sequence shown here is derived from an EMBL/GenBank/DDBJ whole genome shotgun (WGS) entry which is preliminary data.</text>
</comment>
<evidence type="ECO:0000313" key="1">
    <source>
        <dbReference type="EMBL" id="OTP99520.1"/>
    </source>
</evidence>
<evidence type="ECO:0000313" key="3">
    <source>
        <dbReference type="Proteomes" id="UP000194800"/>
    </source>
</evidence>